<feature type="compositionally biased region" description="Acidic residues" evidence="3">
    <location>
        <begin position="1"/>
        <end position="13"/>
    </location>
</feature>
<sequence length="269" mass="28907">MEVDLEGGLEAEDGEGKDRLESLPLDDPEGGLDGGIAALLEAQQRMDSKFPYVLYCAPPSGAAADGVEYADTVYAACQQWNKAGGCVFTSSSAVYYGDDGAFCTEETPALPMGASERSDRLLRAEDACVNHGGCVVRLAGLYHAQRGAHMFYLKQGEVKGRGDALLNLIHYDDAASLVVETLLNGGRCRRYMGVDSSPVSKADVVDATLRSGRFDDMAPEGGVKFASEGVGPTGRRMDNVRTRKMLSWAPRHRSFADFMQAYGRGDAEL</sequence>
<evidence type="ECO:0000256" key="1">
    <source>
        <dbReference type="ARBA" id="ARBA00007637"/>
    </source>
</evidence>
<evidence type="ECO:0000313" key="4">
    <source>
        <dbReference type="EMBL" id="CAE0138361.1"/>
    </source>
</evidence>
<dbReference type="AlphaFoldDB" id="A0A7S3BNN5"/>
<dbReference type="EMBL" id="HBHY01010636">
    <property type="protein sequence ID" value="CAE0138361.1"/>
    <property type="molecule type" value="Transcribed_RNA"/>
</dbReference>
<keyword evidence="2" id="KW-0520">NAD</keyword>
<feature type="region of interest" description="Disordered" evidence="3">
    <location>
        <begin position="1"/>
        <end position="28"/>
    </location>
</feature>
<evidence type="ECO:0008006" key="5">
    <source>
        <dbReference type="Google" id="ProtNLM"/>
    </source>
</evidence>
<dbReference type="Gene3D" id="3.40.50.720">
    <property type="entry name" value="NAD(P)-binding Rossmann-like Domain"/>
    <property type="match status" value="1"/>
</dbReference>
<gene>
    <name evidence="4" type="ORF">PSIN1315_LOCUS6871</name>
</gene>
<name>A0A7S3BNN5_9VIRI</name>
<dbReference type="PANTHER" id="PTHR43574">
    <property type="entry name" value="EPIMERASE-RELATED"/>
    <property type="match status" value="1"/>
</dbReference>
<proteinExistence type="inferred from homology"/>
<organism evidence="4">
    <name type="scientific">Prasinoderma singulare</name>
    <dbReference type="NCBI Taxonomy" id="676789"/>
    <lineage>
        <taxon>Eukaryota</taxon>
        <taxon>Viridiplantae</taxon>
        <taxon>Prasinodermophyta</taxon>
        <taxon>Prasinodermophyceae</taxon>
        <taxon>Prasinodermales</taxon>
        <taxon>Prasinodermaceae</taxon>
        <taxon>Prasinoderma</taxon>
    </lineage>
</organism>
<accession>A0A7S3BNN5</accession>
<dbReference type="InterPro" id="IPR036291">
    <property type="entry name" value="NAD(P)-bd_dom_sf"/>
</dbReference>
<comment type="similarity">
    <text evidence="1">Belongs to the NAD(P)-dependent epimerase/dehydratase family.</text>
</comment>
<evidence type="ECO:0000256" key="2">
    <source>
        <dbReference type="ARBA" id="ARBA00023027"/>
    </source>
</evidence>
<reference evidence="4" key="1">
    <citation type="submission" date="2021-01" db="EMBL/GenBank/DDBJ databases">
        <authorList>
            <person name="Corre E."/>
            <person name="Pelletier E."/>
            <person name="Niang G."/>
            <person name="Scheremetjew M."/>
            <person name="Finn R."/>
            <person name="Kale V."/>
            <person name="Holt S."/>
            <person name="Cochrane G."/>
            <person name="Meng A."/>
            <person name="Brown T."/>
            <person name="Cohen L."/>
        </authorList>
    </citation>
    <scope>NUCLEOTIDE SEQUENCE</scope>
    <source>
        <strain evidence="4">RCC927</strain>
    </source>
</reference>
<protein>
    <recommendedName>
        <fullName evidence="5">NAD-dependent epimerase/dehydratase domain-containing protein</fullName>
    </recommendedName>
</protein>
<evidence type="ECO:0000256" key="3">
    <source>
        <dbReference type="SAM" id="MobiDB-lite"/>
    </source>
</evidence>
<dbReference type="SUPFAM" id="SSF51735">
    <property type="entry name" value="NAD(P)-binding Rossmann-fold domains"/>
    <property type="match status" value="1"/>
</dbReference>